<accession>A0A5C1I1R0</accession>
<evidence type="ECO:0000313" key="2">
    <source>
        <dbReference type="EMBL" id="QEM11141.1"/>
    </source>
</evidence>
<dbReference type="PROSITE" id="PS50927">
    <property type="entry name" value="BULB_LECTIN"/>
    <property type="match status" value="1"/>
</dbReference>
<dbReference type="KEGG" id="mrub:DEO27_014295"/>
<evidence type="ECO:0000313" key="3">
    <source>
        <dbReference type="Proteomes" id="UP000251402"/>
    </source>
</evidence>
<organism evidence="2 3">
    <name type="scientific">Mucilaginibacter rubeus</name>
    <dbReference type="NCBI Taxonomy" id="2027860"/>
    <lineage>
        <taxon>Bacteria</taxon>
        <taxon>Pseudomonadati</taxon>
        <taxon>Bacteroidota</taxon>
        <taxon>Sphingobacteriia</taxon>
        <taxon>Sphingobacteriales</taxon>
        <taxon>Sphingobacteriaceae</taxon>
        <taxon>Mucilaginibacter</taxon>
    </lineage>
</organism>
<dbReference type="Gene3D" id="2.90.10.30">
    <property type="match status" value="1"/>
</dbReference>
<evidence type="ECO:0000259" key="1">
    <source>
        <dbReference type="PROSITE" id="PS50927"/>
    </source>
</evidence>
<dbReference type="SUPFAM" id="SSF51110">
    <property type="entry name" value="alpha-D-mannose-specific plant lectins"/>
    <property type="match status" value="1"/>
</dbReference>
<sequence length="846" mass="93458">MSEPITNLTPGFISRGNYLNSNGILRPGEALTSKNGLFSAVLGADGRICIFINRPGATHQDLYHCVAMTSWPEGDYYATLHINGNFCVYAGTGPADNKGAVWSSNTPHDYDSEYFAIMRNDGNFCIFAGKYPNEYRGMSWCTGTADTTLSREATPAPGPQQGMLASTMDHPSRRSWGFKAGSKFVQQLRVQQSGTPSTLAIGMGSNQNPYQAELKFMRGDELLFQRSYVNRKQRSSDWTTVFELTDFAHELVAGEMISFEITVLQATSIEPVLDDLPDYPRSMMPNSGMMAAKFILEGTIVTPGVTVAIKRYGVLEEKSMLRLGEDGYMPMGVKVTGVVEANFEVVNQTWNFGDSLIWPWAQTQSSGSITRLLSPIISGRLGPSFFCPSRGVYEPEVTCDGISNGRPVRVVTTARAMTTTAPANIVTNGITSPITVRQIEGLSQHVYFGLVTGRASEGKPGIGIRFRATLNSRGTIGDIAVMQFVRGQRLYTKSDGSMFELSTNYQWYLDRSKRDDKLQYGGEDAIAEILPGGNATVYMLDRPSFSLNPTVTRISVYETFRSYLVYKPKGPGVHETRWVPLGYVEWNWRVIISRASTSVPWPDVVDSSSYTGDDALSNFVEATELPSWNHTTADLGDRVTTEFPATAPPFVDYNSADVMNAEQMEIRLTEPATPEIITQLTTSLETPMSNASRDNHSVLVWVSPSKAQQALQVPGVTSVAKVDISRRYTPDPSRPHHQDEERTLIVSVAPYSWYNSILRGREFANIFSPKSLAMVAADLVEQNRSRHPDIGLSARIYSETALFLTFSVPLTDALVREIAEHAQVTFAERASHFRADDPPVPLPDLM</sequence>
<name>A0A5C1I1R0_9SPHI</name>
<feature type="domain" description="Bulb-type lectin" evidence="1">
    <location>
        <begin position="16"/>
        <end position="139"/>
    </location>
</feature>
<gene>
    <name evidence="2" type="ORF">DEO27_014295</name>
</gene>
<dbReference type="Proteomes" id="UP000251402">
    <property type="component" value="Chromosome"/>
</dbReference>
<dbReference type="EMBL" id="CP043450">
    <property type="protein sequence ID" value="QEM11141.1"/>
    <property type="molecule type" value="Genomic_DNA"/>
</dbReference>
<reference evidence="2" key="1">
    <citation type="submission" date="2019-08" db="EMBL/GenBank/DDBJ databases">
        <title>Comparative genome analysis confer to the adaptation heavy metal polluted environment.</title>
        <authorList>
            <person name="Li Y."/>
        </authorList>
    </citation>
    <scope>NUCLEOTIDE SEQUENCE [LARGE SCALE GENOMIC DNA]</scope>
    <source>
        <strain evidence="2">P1</strain>
    </source>
</reference>
<dbReference type="OrthoDB" id="8737721at2"/>
<dbReference type="InterPro" id="IPR001480">
    <property type="entry name" value="Bulb-type_lectin_dom"/>
</dbReference>
<protein>
    <recommendedName>
        <fullName evidence="1">Bulb-type lectin domain-containing protein</fullName>
    </recommendedName>
</protein>
<dbReference type="AlphaFoldDB" id="A0A5C1I1R0"/>
<proteinExistence type="predicted"/>
<dbReference type="RefSeq" id="WP_112573670.1">
    <property type="nucleotide sequence ID" value="NZ_CP043450.1"/>
</dbReference>
<keyword evidence="3" id="KW-1185">Reference proteome</keyword>
<dbReference type="InterPro" id="IPR036426">
    <property type="entry name" value="Bulb-type_lectin_dom_sf"/>
</dbReference>